<sequence length="331" mass="38275">MFPAFALPSFSDNTSQELFNDDNKSNLENNIAGSYSFGLYSQLSEILHLSKMIFQDILDEFSIIENKFGAIKSHLKSFQSTASKTIDENLQTEPEEFLKDECNNITGSEKDKNILNISLKNRIIDYSMSKANDQQQISLELWKDVIENYEEYEHTVSDPSVFQDMLYAEMEKQYSEEYKKKMQKKQVKQKKDDTSKPLSHLIAIKTKNPTTYSQFLSHPPPRGQTDNWRNQNQNIEKVSSEQEITPEENTKCNPLPPSEVLNNDKYKENKRHLRKVEQSKQILNSDNSNVNLSLNDFEKLASNISEIRDYLNVDESSDDDDEQNLSSSSSF</sequence>
<accession>A0ABR2KUW0</accession>
<feature type="region of interest" description="Disordered" evidence="1">
    <location>
        <begin position="238"/>
        <end position="262"/>
    </location>
</feature>
<proteinExistence type="predicted"/>
<evidence type="ECO:0000313" key="2">
    <source>
        <dbReference type="EMBL" id="KAK8894838.1"/>
    </source>
</evidence>
<feature type="region of interest" description="Disordered" evidence="1">
    <location>
        <begin position="312"/>
        <end position="331"/>
    </location>
</feature>
<evidence type="ECO:0000313" key="3">
    <source>
        <dbReference type="Proteomes" id="UP001470230"/>
    </source>
</evidence>
<organism evidence="2 3">
    <name type="scientific">Tritrichomonas musculus</name>
    <dbReference type="NCBI Taxonomy" id="1915356"/>
    <lineage>
        <taxon>Eukaryota</taxon>
        <taxon>Metamonada</taxon>
        <taxon>Parabasalia</taxon>
        <taxon>Tritrichomonadida</taxon>
        <taxon>Tritrichomonadidae</taxon>
        <taxon>Tritrichomonas</taxon>
    </lineage>
</organism>
<gene>
    <name evidence="2" type="ORF">M9Y10_023277</name>
</gene>
<name>A0ABR2KUW0_9EUKA</name>
<reference evidence="2 3" key="1">
    <citation type="submission" date="2024-04" db="EMBL/GenBank/DDBJ databases">
        <title>Tritrichomonas musculus Genome.</title>
        <authorList>
            <person name="Alves-Ferreira E."/>
            <person name="Grigg M."/>
            <person name="Lorenzi H."/>
            <person name="Galac M."/>
        </authorList>
    </citation>
    <scope>NUCLEOTIDE SEQUENCE [LARGE SCALE GENOMIC DNA]</scope>
    <source>
        <strain evidence="2 3">EAF2021</strain>
    </source>
</reference>
<protein>
    <submittedName>
        <fullName evidence="2">Uncharacterized protein</fullName>
    </submittedName>
</protein>
<comment type="caution">
    <text evidence="2">The sequence shown here is derived from an EMBL/GenBank/DDBJ whole genome shotgun (WGS) entry which is preliminary data.</text>
</comment>
<evidence type="ECO:0000256" key="1">
    <source>
        <dbReference type="SAM" id="MobiDB-lite"/>
    </source>
</evidence>
<dbReference type="EMBL" id="JAPFFF010000003">
    <property type="protein sequence ID" value="KAK8894838.1"/>
    <property type="molecule type" value="Genomic_DNA"/>
</dbReference>
<dbReference type="Proteomes" id="UP001470230">
    <property type="component" value="Unassembled WGS sequence"/>
</dbReference>
<keyword evidence="3" id="KW-1185">Reference proteome</keyword>